<name>A0A803NNK4_CANSA</name>
<dbReference type="InterPro" id="IPR011009">
    <property type="entry name" value="Kinase-like_dom_sf"/>
</dbReference>
<dbReference type="FunFam" id="3.80.10.10:FF:000275">
    <property type="entry name" value="Leucine-rich repeat receptor-like protein kinase"/>
    <property type="match status" value="1"/>
</dbReference>
<dbReference type="InterPro" id="IPR032675">
    <property type="entry name" value="LRR_dom_sf"/>
</dbReference>
<keyword evidence="9 12" id="KW-0472">Membrane</keyword>
<dbReference type="Gene3D" id="3.30.200.20">
    <property type="entry name" value="Phosphorylase Kinase, domain 1"/>
    <property type="match status" value="1"/>
</dbReference>
<dbReference type="Proteomes" id="UP000596661">
    <property type="component" value="Chromosome 1"/>
</dbReference>
<feature type="compositionally biased region" description="Acidic residues" evidence="11">
    <location>
        <begin position="489"/>
        <end position="499"/>
    </location>
</feature>
<dbReference type="SUPFAM" id="SSF56112">
    <property type="entry name" value="Protein kinase-like (PK-like)"/>
    <property type="match status" value="1"/>
</dbReference>
<feature type="region of interest" description="Disordered" evidence="11">
    <location>
        <begin position="485"/>
        <end position="520"/>
    </location>
</feature>
<keyword evidence="6" id="KW-0732">Signal</keyword>
<feature type="domain" description="Protein kinase" evidence="13">
    <location>
        <begin position="537"/>
        <end position="842"/>
    </location>
</feature>
<keyword evidence="7" id="KW-0677">Repeat</keyword>
<evidence type="ECO:0000313" key="15">
    <source>
        <dbReference type="Proteomes" id="UP000596661"/>
    </source>
</evidence>
<evidence type="ECO:0000259" key="13">
    <source>
        <dbReference type="PROSITE" id="PS50011"/>
    </source>
</evidence>
<keyword evidence="4" id="KW-0433">Leucine-rich repeat</keyword>
<dbReference type="InterPro" id="IPR046959">
    <property type="entry name" value="PRK1-6/SRF4-like"/>
</dbReference>
<dbReference type="GO" id="GO:0016020">
    <property type="term" value="C:membrane"/>
    <property type="evidence" value="ECO:0007669"/>
    <property type="project" value="UniProtKB-SubCell"/>
</dbReference>
<dbReference type="InterPro" id="IPR000719">
    <property type="entry name" value="Prot_kinase_dom"/>
</dbReference>
<dbReference type="InterPro" id="IPR013210">
    <property type="entry name" value="LRR_N_plant-typ"/>
</dbReference>
<organism evidence="14 15">
    <name type="scientific">Cannabis sativa</name>
    <name type="common">Hemp</name>
    <name type="synonym">Marijuana</name>
    <dbReference type="NCBI Taxonomy" id="3483"/>
    <lineage>
        <taxon>Eukaryota</taxon>
        <taxon>Viridiplantae</taxon>
        <taxon>Streptophyta</taxon>
        <taxon>Embryophyta</taxon>
        <taxon>Tracheophyta</taxon>
        <taxon>Spermatophyta</taxon>
        <taxon>Magnoliopsida</taxon>
        <taxon>eudicotyledons</taxon>
        <taxon>Gunneridae</taxon>
        <taxon>Pentapetalae</taxon>
        <taxon>rosids</taxon>
        <taxon>fabids</taxon>
        <taxon>Rosales</taxon>
        <taxon>Cannabaceae</taxon>
        <taxon>Cannabis</taxon>
    </lineage>
</organism>
<evidence type="ECO:0000256" key="12">
    <source>
        <dbReference type="SAM" id="Phobius"/>
    </source>
</evidence>
<keyword evidence="10" id="KW-0325">Glycoprotein</keyword>
<dbReference type="Pfam" id="PF08263">
    <property type="entry name" value="LRRNT_2"/>
    <property type="match status" value="1"/>
</dbReference>
<dbReference type="Pfam" id="PF00069">
    <property type="entry name" value="Pkinase"/>
    <property type="match status" value="1"/>
</dbReference>
<evidence type="ECO:0000256" key="5">
    <source>
        <dbReference type="ARBA" id="ARBA00022692"/>
    </source>
</evidence>
<feature type="transmembrane region" description="Helical" evidence="12">
    <location>
        <begin position="417"/>
        <end position="439"/>
    </location>
</feature>
<keyword evidence="8 12" id="KW-1133">Transmembrane helix</keyword>
<keyword evidence="15" id="KW-1185">Reference proteome</keyword>
<evidence type="ECO:0000256" key="4">
    <source>
        <dbReference type="ARBA" id="ARBA00022614"/>
    </source>
</evidence>
<reference evidence="14" key="1">
    <citation type="submission" date="2018-11" db="EMBL/GenBank/DDBJ databases">
        <authorList>
            <person name="Grassa J C."/>
        </authorList>
    </citation>
    <scope>NUCLEOTIDE SEQUENCE [LARGE SCALE GENOMIC DNA]</scope>
</reference>
<dbReference type="Gene3D" id="3.80.10.10">
    <property type="entry name" value="Ribonuclease Inhibitor"/>
    <property type="match status" value="2"/>
</dbReference>
<evidence type="ECO:0000256" key="6">
    <source>
        <dbReference type="ARBA" id="ARBA00022729"/>
    </source>
</evidence>
<dbReference type="PANTHER" id="PTHR48007">
    <property type="entry name" value="LEUCINE-RICH REPEAT RECEPTOR-LIKE PROTEIN KINASE PXC1"/>
    <property type="match status" value="1"/>
</dbReference>
<dbReference type="PROSITE" id="PS50011">
    <property type="entry name" value="PROTEIN_KINASE_DOM"/>
    <property type="match status" value="1"/>
</dbReference>
<evidence type="ECO:0000256" key="2">
    <source>
        <dbReference type="ARBA" id="ARBA00009592"/>
    </source>
</evidence>
<feature type="region of interest" description="Disordered" evidence="11">
    <location>
        <begin position="448"/>
        <end position="469"/>
    </location>
</feature>
<dbReference type="GO" id="GO:0004672">
    <property type="term" value="F:protein kinase activity"/>
    <property type="evidence" value="ECO:0007669"/>
    <property type="project" value="InterPro"/>
</dbReference>
<dbReference type="AlphaFoldDB" id="A0A803NNK4"/>
<evidence type="ECO:0000313" key="14">
    <source>
        <dbReference type="EnsemblPlants" id="cds.evm.model.01.309"/>
    </source>
</evidence>
<dbReference type="InterPro" id="IPR001611">
    <property type="entry name" value="Leu-rich_rpt"/>
</dbReference>
<evidence type="ECO:0000256" key="1">
    <source>
        <dbReference type="ARBA" id="ARBA00004479"/>
    </source>
</evidence>
<dbReference type="EnsemblPlants" id="evm.model.01.309">
    <property type="protein sequence ID" value="cds.evm.model.01.309"/>
    <property type="gene ID" value="evm.TU.01.309"/>
</dbReference>
<dbReference type="SUPFAM" id="SSF52058">
    <property type="entry name" value="L domain-like"/>
    <property type="match status" value="1"/>
</dbReference>
<reference evidence="14" key="2">
    <citation type="submission" date="2021-03" db="UniProtKB">
        <authorList>
            <consortium name="EnsemblPlants"/>
        </authorList>
    </citation>
    <scope>IDENTIFICATION</scope>
</reference>
<dbReference type="PANTHER" id="PTHR48007:SF47">
    <property type="entry name" value="PROTEIN KINASE DOMAIN-CONTAINING PROTEIN"/>
    <property type="match status" value="1"/>
</dbReference>
<sequence>MDLRFFYSNELLTATERQRELREFQSSWFETQRPWWPCLQRTTSRPVVASIFNGETSSAVINIEPRDRERFGALELGSGLKCLSFHTSSMATGELSLRKKEEELKKRGRVWLEYLILNDPLSALETWNYYDQTPCLWKGITCSEIGPPGTLDMFRVTSLVLPNNQLLGSISPDLGRIEHLRHLDLSNNFFNGSLPSTIFNASELQVLSLSNNVISGQLTDSVSGLKSLQFLNLSDNAFAGKLPQNLTSLQNLTVISLKSNYFSGKVPGGFSKVQVLDLSSNLLNGSLPSDFGGESLRFLNVSYNKISGNIPLEFAKLIPVNATVDLSFNNLTGAIPESSSLLSQKKEFFSGNSNLCGKPLKNLCTIPSSLSKEPNVTTSSPAIAAIPKTIDSTPVTATNGAPPQQQQQQTGLKSGTIVGIVVGDLAGIALLAMVILYVYQSRKRKHLDSLTKSTSDHGNKTGYYSGKQDDPDAIKASTWSCLTIKGEETSEETSSDSDGDERNREPVSGTGPSRNGGLLVTVDDDQSPGLELETLLKASAYTLGANGESIVYKALMEDGTAVVVRRIGKSQGERMRDFESQVRSISKVRHPNLVRIRGFYWGDEKLVIYEYVSNGSLANTGSRRAGSSPCNQPLEIRLKIARGIARGLSYIHEKKHVHANIKPSNILLNNEMEPIISDFGLDRLILPPGTSTHKSGSARYFGSLKSASTATRDSQYDVTFGGSPGSSSLAATGVSPYQAPESMKNLKPNPKWDVFSFGVVLLELLTGRVFSDRELGQWTGSGSMVEDKSRVLRLVDVGLRGEVEYKEEALLACLKLGFQCASFVPQKRPTMKEALQVLDKFTFISLEH</sequence>
<dbReference type="Pfam" id="PF00560">
    <property type="entry name" value="LRR_1"/>
    <property type="match status" value="2"/>
</dbReference>
<evidence type="ECO:0000256" key="11">
    <source>
        <dbReference type="SAM" id="MobiDB-lite"/>
    </source>
</evidence>
<dbReference type="FunFam" id="3.80.10.10:FF:000722">
    <property type="entry name" value="Leucine-rich repeat receptor-like protein kinase"/>
    <property type="match status" value="1"/>
</dbReference>
<comment type="similarity">
    <text evidence="2">Belongs to the RLP family.</text>
</comment>
<evidence type="ECO:0000256" key="8">
    <source>
        <dbReference type="ARBA" id="ARBA00022989"/>
    </source>
</evidence>
<accession>A0A803NNK4</accession>
<dbReference type="GO" id="GO:0005524">
    <property type="term" value="F:ATP binding"/>
    <property type="evidence" value="ECO:0007669"/>
    <property type="project" value="InterPro"/>
</dbReference>
<dbReference type="Gene3D" id="1.10.510.10">
    <property type="entry name" value="Transferase(Phosphotransferase) domain 1"/>
    <property type="match status" value="1"/>
</dbReference>
<evidence type="ECO:0000256" key="9">
    <source>
        <dbReference type="ARBA" id="ARBA00023136"/>
    </source>
</evidence>
<dbReference type="Pfam" id="PF13855">
    <property type="entry name" value="LRR_8"/>
    <property type="match status" value="1"/>
</dbReference>
<keyword evidence="5 12" id="KW-0812">Transmembrane</keyword>
<evidence type="ECO:0000256" key="3">
    <source>
        <dbReference type="ARBA" id="ARBA00022553"/>
    </source>
</evidence>
<dbReference type="OMA" id="CFRLTYG"/>
<keyword evidence="3" id="KW-0597">Phosphoprotein</keyword>
<feature type="region of interest" description="Disordered" evidence="11">
    <location>
        <begin position="393"/>
        <end position="412"/>
    </location>
</feature>
<dbReference type="Gramene" id="evm.model.01.309">
    <property type="protein sequence ID" value="cds.evm.model.01.309"/>
    <property type="gene ID" value="evm.TU.01.309"/>
</dbReference>
<comment type="subcellular location">
    <subcellularLocation>
        <location evidence="1">Membrane</location>
        <topology evidence="1">Single-pass type I membrane protein</topology>
    </subcellularLocation>
</comment>
<proteinExistence type="inferred from homology"/>
<evidence type="ECO:0000256" key="7">
    <source>
        <dbReference type="ARBA" id="ARBA00022737"/>
    </source>
</evidence>
<feature type="compositionally biased region" description="Polar residues" evidence="11">
    <location>
        <begin position="393"/>
        <end position="403"/>
    </location>
</feature>
<dbReference type="EMBL" id="UZAU01000008">
    <property type="status" value="NOT_ANNOTATED_CDS"/>
    <property type="molecule type" value="Genomic_DNA"/>
</dbReference>
<protein>
    <recommendedName>
        <fullName evidence="13">Protein kinase domain-containing protein</fullName>
    </recommendedName>
</protein>
<evidence type="ECO:0000256" key="10">
    <source>
        <dbReference type="ARBA" id="ARBA00023180"/>
    </source>
</evidence>